<proteinExistence type="predicted"/>
<dbReference type="AlphaFoldDB" id="A0A2M8RCS0"/>
<accession>A0A2M8RCS0</accession>
<evidence type="ECO:0000313" key="1">
    <source>
        <dbReference type="EMBL" id="PJG55611.1"/>
    </source>
</evidence>
<gene>
    <name evidence="1" type="ORF">CVM73_08600</name>
</gene>
<evidence type="ECO:0000313" key="2">
    <source>
        <dbReference type="Proteomes" id="UP000231194"/>
    </source>
</evidence>
<keyword evidence="2" id="KW-1185">Reference proteome</keyword>
<dbReference type="RefSeq" id="WP_100231566.1">
    <property type="nucleotide sequence ID" value="NZ_PGVG01000005.1"/>
</dbReference>
<organism evidence="1 2">
    <name type="scientific">Bradyrhizobium forestalis</name>
    <dbReference type="NCBI Taxonomy" id="1419263"/>
    <lineage>
        <taxon>Bacteria</taxon>
        <taxon>Pseudomonadati</taxon>
        <taxon>Pseudomonadota</taxon>
        <taxon>Alphaproteobacteria</taxon>
        <taxon>Hyphomicrobiales</taxon>
        <taxon>Nitrobacteraceae</taxon>
        <taxon>Bradyrhizobium</taxon>
    </lineage>
</organism>
<protein>
    <submittedName>
        <fullName evidence="1">Uncharacterized protein</fullName>
    </submittedName>
</protein>
<dbReference type="EMBL" id="PGVG01000005">
    <property type="protein sequence ID" value="PJG55611.1"/>
    <property type="molecule type" value="Genomic_DNA"/>
</dbReference>
<comment type="caution">
    <text evidence="1">The sequence shown here is derived from an EMBL/GenBank/DDBJ whole genome shotgun (WGS) entry which is preliminary data.</text>
</comment>
<sequence>MTDQRHIAPRRYFVDAQGHRVLIGLSPEETAEFEALDLASTETVQFASGIHARKGAAAEGEVRWLELYSKHEGAWRAWIAQSQAGRAQGLGFVNYV</sequence>
<dbReference type="OrthoDB" id="8139096at2"/>
<name>A0A2M8RCS0_9BRAD</name>
<reference evidence="1 2" key="1">
    <citation type="submission" date="2017-11" db="EMBL/GenBank/DDBJ databases">
        <title>Bradyrhizobium forestalis sp. nov., an efficient nitrogen-fixing bacterium isolated from nodules of forest legume species in the Amazon.</title>
        <authorList>
            <person name="Costa E.M."/>
            <person name="Guimaraes A."/>
            <person name="Carvalho T.S."/>
            <person name="Rodrigues T.L."/>
            <person name="Ribeiro P.R.A."/>
            <person name="Lebbe L."/>
            <person name="Willems A."/>
            <person name="Moreira F.M.S."/>
        </authorList>
    </citation>
    <scope>NUCLEOTIDE SEQUENCE [LARGE SCALE GENOMIC DNA]</scope>
    <source>
        <strain evidence="1 2">INPA54B</strain>
    </source>
</reference>
<dbReference type="Proteomes" id="UP000231194">
    <property type="component" value="Unassembled WGS sequence"/>
</dbReference>